<organism evidence="2 3">
    <name type="scientific">Acidipila rosea</name>
    <dbReference type="NCBI Taxonomy" id="768535"/>
    <lineage>
        <taxon>Bacteria</taxon>
        <taxon>Pseudomonadati</taxon>
        <taxon>Acidobacteriota</taxon>
        <taxon>Terriglobia</taxon>
        <taxon>Terriglobales</taxon>
        <taxon>Acidobacteriaceae</taxon>
        <taxon>Acidipila</taxon>
    </lineage>
</organism>
<proteinExistence type="predicted"/>
<comment type="caution">
    <text evidence="2">The sequence shown here is derived from an EMBL/GenBank/DDBJ whole genome shotgun (WGS) entry which is preliminary data.</text>
</comment>
<protein>
    <recommendedName>
        <fullName evidence="1">DUF4440 domain-containing protein</fullName>
    </recommendedName>
</protein>
<accession>A0A4R1LB34</accession>
<dbReference type="SUPFAM" id="SSF54427">
    <property type="entry name" value="NTF2-like"/>
    <property type="match status" value="1"/>
</dbReference>
<dbReference type="RefSeq" id="WP_165876615.1">
    <property type="nucleotide sequence ID" value="NZ_SMGK01000001.1"/>
</dbReference>
<dbReference type="Proteomes" id="UP000295210">
    <property type="component" value="Unassembled WGS sequence"/>
</dbReference>
<dbReference type="AlphaFoldDB" id="A0A4R1LB34"/>
<dbReference type="InterPro" id="IPR027843">
    <property type="entry name" value="DUF4440"/>
</dbReference>
<dbReference type="Gene3D" id="3.10.450.50">
    <property type="match status" value="1"/>
</dbReference>
<evidence type="ECO:0000259" key="1">
    <source>
        <dbReference type="Pfam" id="PF14534"/>
    </source>
</evidence>
<dbReference type="Pfam" id="PF14534">
    <property type="entry name" value="DUF4440"/>
    <property type="match status" value="1"/>
</dbReference>
<keyword evidence="3" id="KW-1185">Reference proteome</keyword>
<sequence>MNTHADEELVRMERVLLRPEIRHDERRMRELLADEFVEFGSSGRVFNKAQILADLGAEAAAEVMADKFQVQWLAESAALLTYHSSRREEPSGKVDVALRCSIWVLRDTRWQIVFHQGTRAAIQE</sequence>
<dbReference type="InterPro" id="IPR032710">
    <property type="entry name" value="NTF2-like_dom_sf"/>
</dbReference>
<name>A0A4R1LB34_9BACT</name>
<feature type="domain" description="DUF4440" evidence="1">
    <location>
        <begin position="10"/>
        <end position="112"/>
    </location>
</feature>
<reference evidence="2 3" key="1">
    <citation type="submission" date="2019-03" db="EMBL/GenBank/DDBJ databases">
        <title>Genomic Encyclopedia of Type Strains, Phase IV (KMG-IV): sequencing the most valuable type-strain genomes for metagenomic binning, comparative biology and taxonomic classification.</title>
        <authorList>
            <person name="Goeker M."/>
        </authorList>
    </citation>
    <scope>NUCLEOTIDE SEQUENCE [LARGE SCALE GENOMIC DNA]</scope>
    <source>
        <strain evidence="2 3">DSM 103428</strain>
    </source>
</reference>
<dbReference type="EMBL" id="SMGK01000001">
    <property type="protein sequence ID" value="TCK75555.1"/>
    <property type="molecule type" value="Genomic_DNA"/>
</dbReference>
<gene>
    <name evidence="2" type="ORF">C7378_0540</name>
</gene>
<evidence type="ECO:0000313" key="2">
    <source>
        <dbReference type="EMBL" id="TCK75555.1"/>
    </source>
</evidence>
<evidence type="ECO:0000313" key="3">
    <source>
        <dbReference type="Proteomes" id="UP000295210"/>
    </source>
</evidence>